<evidence type="ECO:0008006" key="3">
    <source>
        <dbReference type="Google" id="ProtNLM"/>
    </source>
</evidence>
<evidence type="ECO:0000313" key="1">
    <source>
        <dbReference type="EMBL" id="CDM65613.1"/>
    </source>
</evidence>
<dbReference type="STRING" id="454194.PYK22_01618"/>
<organism evidence="1 2">
    <name type="scientific">Pyrinomonas methylaliphatogenes</name>
    <dbReference type="NCBI Taxonomy" id="454194"/>
    <lineage>
        <taxon>Bacteria</taxon>
        <taxon>Pseudomonadati</taxon>
        <taxon>Acidobacteriota</taxon>
        <taxon>Blastocatellia</taxon>
        <taxon>Blastocatellales</taxon>
        <taxon>Pyrinomonadaceae</taxon>
        <taxon>Pyrinomonas</taxon>
    </lineage>
</organism>
<dbReference type="AlphaFoldDB" id="A0A0B6WWG4"/>
<evidence type="ECO:0000313" key="2">
    <source>
        <dbReference type="Proteomes" id="UP000031518"/>
    </source>
</evidence>
<accession>A0A0B6WWG4</accession>
<dbReference type="PROSITE" id="PS50077">
    <property type="entry name" value="HEAT_REPEAT"/>
    <property type="match status" value="1"/>
</dbReference>
<reference evidence="1 2" key="2">
    <citation type="submission" date="2015-01" db="EMBL/GenBank/DDBJ databases">
        <title>Complete genome sequence of Pyrinomonas methylaliphatogenes type strain K22T.</title>
        <authorList>
            <person name="Lee K.C.Y."/>
            <person name="Power J.F."/>
            <person name="Dunfield P.F."/>
            <person name="Morgan X.C."/>
            <person name="Huttenhower C."/>
            <person name="Stott M.B."/>
        </authorList>
    </citation>
    <scope>NUCLEOTIDE SEQUENCE [LARGE SCALE GENOMIC DNA]</scope>
    <source>
        <strain evidence="1 2">K22</strain>
    </source>
</reference>
<dbReference type="RefSeq" id="WP_041975985.1">
    <property type="nucleotide sequence ID" value="NZ_CBXV010000005.1"/>
</dbReference>
<sequence length="254" mass="28576">MGDSAMRNGPRRLIALSFALFSALAFLSFVCAQTRPNAKQNARQIAPEAPAKSTGEFAAGPVFIYEFTQPEFYVRHIIIEHDVTGKGKISFERKDVDDVLSDQLELSPAALARINALWQALGYLESRTSYQAKKQFAHLGTIKLCVKRDGKEKWTTFNWTEDKSAAALATEYRRLADQAILVFDLKVARENQPLATPKLLDTLEHLLARNELADPPQLVPLLRDLAMDERLPLIARNAATRALKKIERMERAEK</sequence>
<gene>
    <name evidence="1" type="ORF">PYK22_01618</name>
</gene>
<dbReference type="Proteomes" id="UP000031518">
    <property type="component" value="Unassembled WGS sequence"/>
</dbReference>
<dbReference type="InterPro" id="IPR021133">
    <property type="entry name" value="HEAT_type_2"/>
</dbReference>
<reference evidence="1 2" key="1">
    <citation type="submission" date="2013-12" db="EMBL/GenBank/DDBJ databases">
        <authorList>
            <person name="Stott M."/>
        </authorList>
    </citation>
    <scope>NUCLEOTIDE SEQUENCE [LARGE SCALE GENOMIC DNA]</scope>
    <source>
        <strain evidence="1 2">K22</strain>
    </source>
</reference>
<dbReference type="EMBL" id="CBXV010000005">
    <property type="protein sequence ID" value="CDM65613.1"/>
    <property type="molecule type" value="Genomic_DNA"/>
</dbReference>
<keyword evidence="2" id="KW-1185">Reference proteome</keyword>
<protein>
    <recommendedName>
        <fullName evidence="3">HEAT repeat domain-containing protein</fullName>
    </recommendedName>
</protein>
<proteinExistence type="predicted"/>
<name>A0A0B6WWG4_9BACT</name>